<dbReference type="AlphaFoldDB" id="X1AI54"/>
<feature type="domain" description="Metalloenzyme" evidence="6">
    <location>
        <begin position="17"/>
        <end position="391"/>
    </location>
</feature>
<dbReference type="InterPro" id="IPR006124">
    <property type="entry name" value="Metalloenzyme"/>
</dbReference>
<dbReference type="CDD" id="cd16011">
    <property type="entry name" value="iPGM_like"/>
    <property type="match status" value="1"/>
</dbReference>
<dbReference type="InterPro" id="IPR017850">
    <property type="entry name" value="Alkaline_phosphatase_core_sf"/>
</dbReference>
<comment type="pathway">
    <text evidence="3">Carbohydrate degradation.</text>
</comment>
<dbReference type="GO" id="GO:0006096">
    <property type="term" value="P:glycolytic process"/>
    <property type="evidence" value="ECO:0007669"/>
    <property type="project" value="UniProtKB-KW"/>
</dbReference>
<dbReference type="Pfam" id="PF01676">
    <property type="entry name" value="Metalloenzyme"/>
    <property type="match status" value="1"/>
</dbReference>
<comment type="caution">
    <text evidence="7">The sequence shown here is derived from an EMBL/GenBank/DDBJ whole genome shotgun (WGS) entry which is preliminary data.</text>
</comment>
<evidence type="ECO:0000256" key="2">
    <source>
        <dbReference type="ARBA" id="ARBA00002315"/>
    </source>
</evidence>
<evidence type="ECO:0000256" key="4">
    <source>
        <dbReference type="ARBA" id="ARBA00005524"/>
    </source>
</evidence>
<name>X1AI54_9ZZZZ</name>
<dbReference type="PIRSF" id="PIRSF006392">
    <property type="entry name" value="IPGAM_arch"/>
    <property type="match status" value="1"/>
</dbReference>
<dbReference type="PANTHER" id="PTHR31209:SF0">
    <property type="entry name" value="METALLOENZYME DOMAIN-CONTAINING PROTEIN"/>
    <property type="match status" value="1"/>
</dbReference>
<evidence type="ECO:0000313" key="7">
    <source>
        <dbReference type="EMBL" id="GAG72343.1"/>
    </source>
</evidence>
<reference evidence="7" key="1">
    <citation type="journal article" date="2014" name="Front. Microbiol.">
        <title>High frequency of phylogenetically diverse reductive dehalogenase-homologous genes in deep subseafloor sedimentary metagenomes.</title>
        <authorList>
            <person name="Kawai M."/>
            <person name="Futagami T."/>
            <person name="Toyoda A."/>
            <person name="Takaki Y."/>
            <person name="Nishi S."/>
            <person name="Hori S."/>
            <person name="Arai W."/>
            <person name="Tsubouchi T."/>
            <person name="Morono Y."/>
            <person name="Uchiyama I."/>
            <person name="Ito T."/>
            <person name="Fujiyama A."/>
            <person name="Inagaki F."/>
            <person name="Takami H."/>
        </authorList>
    </citation>
    <scope>NUCLEOTIDE SEQUENCE</scope>
    <source>
        <strain evidence="7">Expedition CK06-06</strain>
    </source>
</reference>
<gene>
    <name evidence="7" type="ORF">S01H4_02110</name>
</gene>
<comment type="function">
    <text evidence="2">Catalyzes the interconversion of 2-phosphoglycerate and 3-phosphoglycerate.</text>
</comment>
<comment type="catalytic activity">
    <reaction evidence="1">
        <text>(2R)-2-phosphoglycerate = (2R)-3-phosphoglycerate</text>
        <dbReference type="Rhea" id="RHEA:15901"/>
        <dbReference type="ChEBI" id="CHEBI:58272"/>
        <dbReference type="ChEBI" id="CHEBI:58289"/>
        <dbReference type="EC" id="5.4.2.12"/>
    </reaction>
</comment>
<dbReference type="NCBIfam" id="TIGR00306">
    <property type="entry name" value="apgM"/>
    <property type="match status" value="1"/>
</dbReference>
<evidence type="ECO:0000256" key="3">
    <source>
        <dbReference type="ARBA" id="ARBA00004921"/>
    </source>
</evidence>
<dbReference type="Pfam" id="PF10143">
    <property type="entry name" value="PhosphMutase"/>
    <property type="match status" value="1"/>
</dbReference>
<dbReference type="Gene3D" id="3.40.720.10">
    <property type="entry name" value="Alkaline Phosphatase, subunit A"/>
    <property type="match status" value="2"/>
</dbReference>
<proteinExistence type="inferred from homology"/>
<protein>
    <recommendedName>
        <fullName evidence="6">Metalloenzyme domain-containing protein</fullName>
    </recommendedName>
</protein>
<evidence type="ECO:0000256" key="1">
    <source>
        <dbReference type="ARBA" id="ARBA00000370"/>
    </source>
</evidence>
<evidence type="ECO:0000259" key="6">
    <source>
        <dbReference type="Pfam" id="PF01676"/>
    </source>
</evidence>
<organism evidence="7">
    <name type="scientific">marine sediment metagenome</name>
    <dbReference type="NCBI Taxonomy" id="412755"/>
    <lineage>
        <taxon>unclassified sequences</taxon>
        <taxon>metagenomes</taxon>
        <taxon>ecological metagenomes</taxon>
    </lineage>
</organism>
<sequence>MVNEEIMKSLAIKTESKIVLLVADGIGDLPSENNKTVLEEAFIPNLNKLASKSACGLTDPISCGITPGSGPAHLSLFGYDPIKYQIGRGVLEALGIGMELTSHDLACRGNFATMDESGVITDRRAGRIPTELNEKICRIMQDKISQIRGAEIIIRPGKEHRFVVVFRGKGLKEGLSDADPQVVGEKLKYTEPLRPEAAEAAEIINEFIDKAIEVLKEHSPVNAVLLRGFAKHPGLPTMGELFKLSPAAIATYPMYKGLAKLVGMEILEAGETIEKEFKTLKENYQKYDFFYLHIKKTDSYGEDGNFKKKVEIIEEVDKYIPELLSLKPDVLVVTGDHSTPAVLKGHSWHPNPFMLFSKYIRVDEAEQFNEKECVKGGLGRFSAVDILPLMLANALKLQKFGA</sequence>
<keyword evidence="5" id="KW-0324">Glycolysis</keyword>
<dbReference type="GO" id="GO:0004619">
    <property type="term" value="F:phosphoglycerate mutase activity"/>
    <property type="evidence" value="ECO:0007669"/>
    <property type="project" value="UniProtKB-EC"/>
</dbReference>
<dbReference type="SUPFAM" id="SSF53649">
    <property type="entry name" value="Alkaline phosphatase-like"/>
    <property type="match status" value="1"/>
</dbReference>
<dbReference type="InterPro" id="IPR004456">
    <property type="entry name" value="Pglycerate_mutase_ApgM"/>
</dbReference>
<dbReference type="GO" id="GO:0046872">
    <property type="term" value="F:metal ion binding"/>
    <property type="evidence" value="ECO:0007669"/>
    <property type="project" value="InterPro"/>
</dbReference>
<dbReference type="PANTHER" id="PTHR31209">
    <property type="entry name" value="COFACTOR-INDEPENDENT PHOSPHOGLYCERATE MUTASE"/>
    <property type="match status" value="1"/>
</dbReference>
<evidence type="ECO:0000256" key="5">
    <source>
        <dbReference type="ARBA" id="ARBA00023152"/>
    </source>
</evidence>
<dbReference type="EMBL" id="BART01000438">
    <property type="protein sequence ID" value="GAG72343.1"/>
    <property type="molecule type" value="Genomic_DNA"/>
</dbReference>
<comment type="similarity">
    <text evidence="4">Belongs to the BPG-independent phosphoglycerate mutase family. A-PGAM subfamily.</text>
</comment>
<accession>X1AI54</accession>
<dbReference type="NCBIfam" id="NF003160">
    <property type="entry name" value="PRK04135.1"/>
    <property type="match status" value="1"/>
</dbReference>